<dbReference type="AlphaFoldDB" id="A0A7Y9DVM1"/>
<proteinExistence type="predicted"/>
<evidence type="ECO:0000313" key="2">
    <source>
        <dbReference type="Proteomes" id="UP000535890"/>
    </source>
</evidence>
<keyword evidence="2" id="KW-1185">Reference proteome</keyword>
<gene>
    <name evidence="1" type="ORF">BJ983_002149</name>
</gene>
<dbReference type="RefSeq" id="WP_179793784.1">
    <property type="nucleotide sequence ID" value="NZ_BAABHP010000007.1"/>
</dbReference>
<accession>A0A7Y9DVM1</accession>
<comment type="caution">
    <text evidence="1">The sequence shown here is derived from an EMBL/GenBank/DDBJ whole genome shotgun (WGS) entry which is preliminary data.</text>
</comment>
<protein>
    <submittedName>
        <fullName evidence="1">Uncharacterized protein</fullName>
    </submittedName>
</protein>
<dbReference type="Proteomes" id="UP000535890">
    <property type="component" value="Unassembled WGS sequence"/>
</dbReference>
<reference evidence="1 2" key="1">
    <citation type="submission" date="2020-07" db="EMBL/GenBank/DDBJ databases">
        <title>Sequencing the genomes of 1000 actinobacteria strains.</title>
        <authorList>
            <person name="Klenk H.-P."/>
        </authorList>
    </citation>
    <scope>NUCLEOTIDE SEQUENCE [LARGE SCALE GENOMIC DNA]</scope>
    <source>
        <strain evidence="1 2">DSM 45772</strain>
    </source>
</reference>
<sequence>MHEATVWGERARLAAWSTLVNIDDLGLDDDGRVRVVELARSLTELPDQRKARLLREALSRSTGLTVRTVVSWLDEAAVA</sequence>
<name>A0A7Y9DVM1_9PSEU</name>
<dbReference type="EMBL" id="JACCBN010000001">
    <property type="protein sequence ID" value="NYD36047.1"/>
    <property type="molecule type" value="Genomic_DNA"/>
</dbReference>
<evidence type="ECO:0000313" key="1">
    <source>
        <dbReference type="EMBL" id="NYD36047.1"/>
    </source>
</evidence>
<organism evidence="1 2">
    <name type="scientific">Actinomycetospora corticicola</name>
    <dbReference type="NCBI Taxonomy" id="663602"/>
    <lineage>
        <taxon>Bacteria</taxon>
        <taxon>Bacillati</taxon>
        <taxon>Actinomycetota</taxon>
        <taxon>Actinomycetes</taxon>
        <taxon>Pseudonocardiales</taxon>
        <taxon>Pseudonocardiaceae</taxon>
        <taxon>Actinomycetospora</taxon>
    </lineage>
</organism>